<sequence>MSPHTSSAFGDPARFIIPRTGRPRPLPDGAPGTRVHPAGHRGTGRPSYSPLALSSARAVTIFSDGAYPPPPRNTNLRSECTPDTSNSAVPVHPQTSSVTTRQRPSSRTYIRTVAPGRASPVLASTTATYTRSLPAYQARILVGVFPA</sequence>
<feature type="region of interest" description="Disordered" evidence="1">
    <location>
        <begin position="80"/>
        <end position="107"/>
    </location>
</feature>
<dbReference type="EnsemblBacteria" id="AAM02401">
    <property type="protein sequence ID" value="AAM02401"/>
    <property type="gene ID" value="MK1188"/>
</dbReference>
<evidence type="ECO:0000313" key="2">
    <source>
        <dbReference type="EMBL" id="AAM02401.1"/>
    </source>
</evidence>
<proteinExistence type="predicted"/>
<evidence type="ECO:0000313" key="3">
    <source>
        <dbReference type="Proteomes" id="UP000001826"/>
    </source>
</evidence>
<dbReference type="EMBL" id="AE009439">
    <property type="protein sequence ID" value="AAM02401.1"/>
    <property type="molecule type" value="Genomic_DNA"/>
</dbReference>
<keyword evidence="3" id="KW-1185">Reference proteome</keyword>
<evidence type="ECO:0000256" key="1">
    <source>
        <dbReference type="SAM" id="MobiDB-lite"/>
    </source>
</evidence>
<dbReference type="AlphaFoldDB" id="Q8TW48"/>
<name>Q8TW48_METKA</name>
<accession>Q8TW48</accession>
<gene>
    <name evidence="2" type="ordered locus">MK1188</name>
</gene>
<reference evidence="2 3" key="1">
    <citation type="journal article" date="2002" name="Proc. Natl. Acad. Sci. U.S.A.">
        <title>The complete genome of hyperthermophile Methanopyrus kandleri AV19 and monophyly of archaeal methanogens.</title>
        <authorList>
            <person name="Slesarev A.I."/>
            <person name="Mezhevaya K.V."/>
            <person name="Makarova K.S."/>
            <person name="Polushin N.N."/>
            <person name="Shcherbinina O.V."/>
            <person name="Shakhova V.V."/>
            <person name="Belova G.I."/>
            <person name="Aravind L."/>
            <person name="Natale D.A."/>
            <person name="Rogozin I.B."/>
            <person name="Tatusov R.L."/>
            <person name="Wolf Y.I."/>
            <person name="Stetter K.O."/>
            <person name="Malykh A.G."/>
            <person name="Koonin E.V."/>
            <person name="Kozyavkin S.A."/>
        </authorList>
    </citation>
    <scope>NUCLEOTIDE SEQUENCE [LARGE SCALE GENOMIC DNA]</scope>
    <source>
        <strain evidence="3">AV19 / DSM 6324 / JCM 9639 / NBRC 100938</strain>
    </source>
</reference>
<dbReference type="HOGENOM" id="CLU_1763883_0_0_2"/>
<dbReference type="PaxDb" id="190192-MK1188"/>
<protein>
    <submittedName>
        <fullName evidence="2">Uncharacterized protein</fullName>
    </submittedName>
</protein>
<feature type="region of interest" description="Disordered" evidence="1">
    <location>
        <begin position="1"/>
        <end position="50"/>
    </location>
</feature>
<dbReference type="InParanoid" id="Q8TW48"/>
<dbReference type="KEGG" id="mka:MK1188"/>
<dbReference type="Proteomes" id="UP000001826">
    <property type="component" value="Chromosome"/>
</dbReference>
<organism evidence="2 3">
    <name type="scientific">Methanopyrus kandleri (strain AV19 / DSM 6324 / JCM 9639 / NBRC 100938)</name>
    <dbReference type="NCBI Taxonomy" id="190192"/>
    <lineage>
        <taxon>Archaea</taxon>
        <taxon>Methanobacteriati</taxon>
        <taxon>Methanobacteriota</taxon>
        <taxon>Methanomada group</taxon>
        <taxon>Methanopyri</taxon>
        <taxon>Methanopyrales</taxon>
        <taxon>Methanopyraceae</taxon>
        <taxon>Methanopyrus</taxon>
    </lineage>
</organism>